<dbReference type="EMBL" id="AMGX01000001">
    <property type="protein sequence ID" value="EXJ76273.1"/>
    <property type="molecule type" value="Genomic_DNA"/>
</dbReference>
<keyword evidence="2" id="KW-1185">Reference proteome</keyword>
<sequence length="167" mass="17747">MSGFPTLEPALTAQITFDPPVIIGNVNSGSQLSIALINSGTLKSEPDFSPAVDAKVEFGTDHFNLTQDLKYCTIDVKAALKNVDGATISYAYKGHIEVTPELGLILGESPSAKTTDFGHVFTHVTFETGAHHLKSLETGRFVGASRFVIEGGNGPVIEMKISKIVKG</sequence>
<accession>W9X7Q9</accession>
<dbReference type="eggNOG" id="ENOG502S915">
    <property type="taxonomic scope" value="Eukaryota"/>
</dbReference>
<dbReference type="Pfam" id="PF11578">
    <property type="entry name" value="DUF3237"/>
    <property type="match status" value="1"/>
</dbReference>
<name>W9X7Q9_9EURO</name>
<evidence type="ECO:0000313" key="1">
    <source>
        <dbReference type="EMBL" id="EXJ76273.1"/>
    </source>
</evidence>
<dbReference type="RefSeq" id="XP_007739590.1">
    <property type="nucleotide sequence ID" value="XM_007741400.1"/>
</dbReference>
<evidence type="ECO:0008006" key="3">
    <source>
        <dbReference type="Google" id="ProtNLM"/>
    </source>
</evidence>
<reference evidence="1 2" key="1">
    <citation type="submission" date="2013-03" db="EMBL/GenBank/DDBJ databases">
        <title>The Genome Sequence of Cladophialophora psammophila CBS 110553.</title>
        <authorList>
            <consortium name="The Broad Institute Genomics Platform"/>
            <person name="Cuomo C."/>
            <person name="de Hoog S."/>
            <person name="Gorbushina A."/>
            <person name="Walker B."/>
            <person name="Young S.K."/>
            <person name="Zeng Q."/>
            <person name="Gargeya S."/>
            <person name="Fitzgerald M."/>
            <person name="Haas B."/>
            <person name="Abouelleil A."/>
            <person name="Allen A.W."/>
            <person name="Alvarado L."/>
            <person name="Arachchi H.M."/>
            <person name="Berlin A.M."/>
            <person name="Chapman S.B."/>
            <person name="Gainer-Dewar J."/>
            <person name="Goldberg J."/>
            <person name="Griggs A."/>
            <person name="Gujja S."/>
            <person name="Hansen M."/>
            <person name="Howarth C."/>
            <person name="Imamovic A."/>
            <person name="Ireland A."/>
            <person name="Larimer J."/>
            <person name="McCowan C."/>
            <person name="Murphy C."/>
            <person name="Pearson M."/>
            <person name="Poon T.W."/>
            <person name="Priest M."/>
            <person name="Roberts A."/>
            <person name="Saif S."/>
            <person name="Shea T."/>
            <person name="Sisk P."/>
            <person name="Sykes S."/>
            <person name="Wortman J."/>
            <person name="Nusbaum C."/>
            <person name="Birren B."/>
        </authorList>
    </citation>
    <scope>NUCLEOTIDE SEQUENCE [LARGE SCALE GENOMIC DNA]</scope>
    <source>
        <strain evidence="1 2">CBS 110553</strain>
    </source>
</reference>
<gene>
    <name evidence="1" type="ORF">A1O5_00781</name>
</gene>
<organism evidence="1 2">
    <name type="scientific">Cladophialophora psammophila CBS 110553</name>
    <dbReference type="NCBI Taxonomy" id="1182543"/>
    <lineage>
        <taxon>Eukaryota</taxon>
        <taxon>Fungi</taxon>
        <taxon>Dikarya</taxon>
        <taxon>Ascomycota</taxon>
        <taxon>Pezizomycotina</taxon>
        <taxon>Eurotiomycetes</taxon>
        <taxon>Chaetothyriomycetidae</taxon>
        <taxon>Chaetothyriales</taxon>
        <taxon>Herpotrichiellaceae</taxon>
        <taxon>Cladophialophora</taxon>
    </lineage>
</organism>
<dbReference type="GeneID" id="19185517"/>
<dbReference type="Proteomes" id="UP000019471">
    <property type="component" value="Unassembled WGS sequence"/>
</dbReference>
<evidence type="ECO:0000313" key="2">
    <source>
        <dbReference type="Proteomes" id="UP000019471"/>
    </source>
</evidence>
<dbReference type="OrthoDB" id="2544694at2759"/>
<dbReference type="Gene3D" id="2.40.160.20">
    <property type="match status" value="1"/>
</dbReference>
<dbReference type="AlphaFoldDB" id="W9X7Q9"/>
<protein>
    <recommendedName>
        <fullName evidence="3">Lipid/polyisoprenoid-binding YceI-like domain-containing protein</fullName>
    </recommendedName>
</protein>
<proteinExistence type="predicted"/>
<dbReference type="HOGENOM" id="CLU_096872_1_0_1"/>
<comment type="caution">
    <text evidence="1">The sequence shown here is derived from an EMBL/GenBank/DDBJ whole genome shotgun (WGS) entry which is preliminary data.</text>
</comment>